<dbReference type="HOGENOM" id="CLU_036110_1_2_1"/>
<dbReference type="InterPro" id="IPR052988">
    <property type="entry name" value="Oryzine_lactonohydrolase"/>
</dbReference>
<dbReference type="RefSeq" id="XP_013241223.1">
    <property type="nucleotide sequence ID" value="XM_013385769.1"/>
</dbReference>
<dbReference type="Pfam" id="PF08450">
    <property type="entry name" value="SGL"/>
    <property type="match status" value="1"/>
</dbReference>
<feature type="signal peptide" evidence="1">
    <location>
        <begin position="1"/>
        <end position="21"/>
    </location>
</feature>
<dbReference type="InterPro" id="IPR013658">
    <property type="entry name" value="SGL"/>
</dbReference>
<evidence type="ECO:0000313" key="3">
    <source>
        <dbReference type="EMBL" id="KDN39940.1"/>
    </source>
</evidence>
<reference evidence="3 4" key="1">
    <citation type="submission" date="2014-05" db="EMBL/GenBank/DDBJ databases">
        <title>Draft genome sequence of a rare smut relative, Tilletiaria anomala UBC 951.</title>
        <authorList>
            <consortium name="DOE Joint Genome Institute"/>
            <person name="Toome M."/>
            <person name="Kuo A."/>
            <person name="Henrissat B."/>
            <person name="Lipzen A."/>
            <person name="Tritt A."/>
            <person name="Yoshinaga Y."/>
            <person name="Zane M."/>
            <person name="Barry K."/>
            <person name="Grigoriev I.V."/>
            <person name="Spatafora J.W."/>
            <person name="Aimea M.C."/>
        </authorList>
    </citation>
    <scope>NUCLEOTIDE SEQUENCE [LARGE SCALE GENOMIC DNA]</scope>
    <source>
        <strain evidence="3 4">UBC 951</strain>
    </source>
</reference>
<dbReference type="Proteomes" id="UP000027361">
    <property type="component" value="Unassembled WGS sequence"/>
</dbReference>
<dbReference type="OMA" id="FALNEHR"/>
<dbReference type="Gene3D" id="2.120.10.30">
    <property type="entry name" value="TolB, C-terminal domain"/>
    <property type="match status" value="1"/>
</dbReference>
<feature type="chain" id="PRO_5001633111" evidence="1">
    <location>
        <begin position="22"/>
        <end position="444"/>
    </location>
</feature>
<comment type="caution">
    <text evidence="3">The sequence shown here is derived from an EMBL/GenBank/DDBJ whole genome shotgun (WGS) entry which is preliminary data.</text>
</comment>
<accession>A0A066VN02</accession>
<dbReference type="STRING" id="1037660.A0A066VN02"/>
<sequence length="444" mass="47109">MAKRFVFTVGLLAAATTSTVASNAVGPAPVLYVDLAREASLPVPFTGRDIFVPYVPASIANVSVGASRNQHDALAATPHFQIRNAKLARTILTPDARMVQLVYEPGYAFAHEAVTYFPNTDSLYFCSDAGGRLGRSNASTNNVEFQIRNITDVAARAASGQPTSFAQDVEEVKIDSDSVQMINGGMPYGSDHVLLATSGRGDTLPGGLALVPRANSTNPTILLNNAYGRQFNSPNDVGVHPISGQIFFTDALYGAVQGFRPNLSMPLMTWAYDPLSGNLKALDDTVTVPNGLVISPDGKTVYITDTSPVGFPPNPKASNRASIIAFDVTSESVPGSSTEHITAHSLVNRRLFAWPETGFCDGITVDTNGNVYCGTQDGIEVWSPQGLSIMKMFLPNDGAVDLAFAGHGRIAVSAQERIWLIEGLAVGGPDFTALPPKGKKFESA</sequence>
<dbReference type="PANTHER" id="PTHR47064:SF2">
    <property type="entry name" value="SMP-30_GLUCONOLACTONASE_LRE-LIKE REGION DOMAIN-CONTAINING PROTEIN-RELATED"/>
    <property type="match status" value="1"/>
</dbReference>
<dbReference type="GeneID" id="25265089"/>
<dbReference type="OrthoDB" id="423498at2759"/>
<dbReference type="InParanoid" id="A0A066VN02"/>
<evidence type="ECO:0000259" key="2">
    <source>
        <dbReference type="Pfam" id="PF08450"/>
    </source>
</evidence>
<protein>
    <submittedName>
        <fullName evidence="3">Calcium-dependent phosphotriesterase</fullName>
    </submittedName>
</protein>
<organism evidence="3 4">
    <name type="scientific">Tilletiaria anomala (strain ATCC 24038 / CBS 436.72 / UBC 951)</name>
    <dbReference type="NCBI Taxonomy" id="1037660"/>
    <lineage>
        <taxon>Eukaryota</taxon>
        <taxon>Fungi</taxon>
        <taxon>Dikarya</taxon>
        <taxon>Basidiomycota</taxon>
        <taxon>Ustilaginomycotina</taxon>
        <taxon>Exobasidiomycetes</taxon>
        <taxon>Georgefischeriales</taxon>
        <taxon>Tilletiariaceae</taxon>
        <taxon>Tilletiaria</taxon>
    </lineage>
</organism>
<evidence type="ECO:0000256" key="1">
    <source>
        <dbReference type="SAM" id="SignalP"/>
    </source>
</evidence>
<dbReference type="PANTHER" id="PTHR47064">
    <property type="entry name" value="PUTATIVE (AFU_ORTHOLOGUE AFUA_1G08990)-RELATED"/>
    <property type="match status" value="1"/>
</dbReference>
<keyword evidence="1" id="KW-0732">Signal</keyword>
<gene>
    <name evidence="3" type="ORF">K437DRAFT_258823</name>
</gene>
<dbReference type="InterPro" id="IPR011042">
    <property type="entry name" value="6-blade_b-propeller_TolB-like"/>
</dbReference>
<dbReference type="AlphaFoldDB" id="A0A066VN02"/>
<feature type="domain" description="SMP-30/Gluconolactonase/LRE-like region" evidence="2">
    <location>
        <begin position="112"/>
        <end position="408"/>
    </location>
</feature>
<dbReference type="EMBL" id="JMSN01000097">
    <property type="protein sequence ID" value="KDN39940.1"/>
    <property type="molecule type" value="Genomic_DNA"/>
</dbReference>
<keyword evidence="4" id="KW-1185">Reference proteome</keyword>
<evidence type="ECO:0000313" key="4">
    <source>
        <dbReference type="Proteomes" id="UP000027361"/>
    </source>
</evidence>
<proteinExistence type="predicted"/>
<name>A0A066VN02_TILAU</name>
<dbReference type="SUPFAM" id="SSF63829">
    <property type="entry name" value="Calcium-dependent phosphotriesterase"/>
    <property type="match status" value="1"/>
</dbReference>